<dbReference type="GeneID" id="5435002"/>
<dbReference type="Pfam" id="PF00023">
    <property type="entry name" value="Ank"/>
    <property type="match status" value="1"/>
</dbReference>
<feature type="repeat" description="ANK" evidence="4">
    <location>
        <begin position="1127"/>
        <end position="1159"/>
    </location>
</feature>
<dbReference type="EMBL" id="CP009808">
    <property type="protein sequence ID" value="ATZ48880.1"/>
    <property type="molecule type" value="Genomic_DNA"/>
</dbReference>
<dbReference type="PROSITE" id="PS50088">
    <property type="entry name" value="ANK_REPEAT"/>
    <property type="match status" value="9"/>
</dbReference>
<dbReference type="Pfam" id="PF23239">
    <property type="entry name" value="DUF7069"/>
    <property type="match status" value="1"/>
</dbReference>
<evidence type="ECO:0000256" key="5">
    <source>
        <dbReference type="SAM" id="MobiDB-lite"/>
    </source>
</evidence>
<reference evidence="7 8" key="2">
    <citation type="journal article" date="2012" name="Eukaryot. Cell">
        <title>Genome update of Botrytis cinerea strains B05.10 and T4.</title>
        <authorList>
            <person name="Staats M."/>
            <person name="van Kan J.A."/>
        </authorList>
    </citation>
    <scope>NUCLEOTIDE SEQUENCE [LARGE SCALE GENOMIC DNA]</scope>
    <source>
        <strain evidence="7 8">B05.10</strain>
    </source>
</reference>
<accession>A0A384JEJ0</accession>
<feature type="repeat" description="ANK" evidence="4">
    <location>
        <begin position="1093"/>
        <end position="1125"/>
    </location>
</feature>
<dbReference type="Pfam" id="PF12796">
    <property type="entry name" value="Ank_2"/>
    <property type="match status" value="3"/>
</dbReference>
<evidence type="ECO:0000313" key="7">
    <source>
        <dbReference type="EMBL" id="ATZ48880.1"/>
    </source>
</evidence>
<evidence type="ECO:0000259" key="6">
    <source>
        <dbReference type="PROSITE" id="PS50837"/>
    </source>
</evidence>
<evidence type="ECO:0000313" key="8">
    <source>
        <dbReference type="Proteomes" id="UP000001798"/>
    </source>
</evidence>
<dbReference type="OrthoDB" id="163438at2759"/>
<dbReference type="SUPFAM" id="SSF48403">
    <property type="entry name" value="Ankyrin repeat"/>
    <property type="match status" value="1"/>
</dbReference>
<dbReference type="GO" id="GO:0019706">
    <property type="term" value="F:protein-cysteine S-palmitoyltransferase activity"/>
    <property type="evidence" value="ECO:0007669"/>
    <property type="project" value="UniProtKB-EC"/>
</dbReference>
<feature type="repeat" description="ANK" evidence="4">
    <location>
        <begin position="1160"/>
        <end position="1192"/>
    </location>
</feature>
<dbReference type="Pfam" id="PF17100">
    <property type="entry name" value="NACHT_N"/>
    <property type="match status" value="1"/>
</dbReference>
<dbReference type="Pfam" id="PF24883">
    <property type="entry name" value="NPHP3_N"/>
    <property type="match status" value="1"/>
</dbReference>
<dbReference type="InterPro" id="IPR031359">
    <property type="entry name" value="NACHT_N"/>
</dbReference>
<dbReference type="InterPro" id="IPR055497">
    <property type="entry name" value="DUF7069"/>
</dbReference>
<keyword evidence="2" id="KW-0677">Repeat</keyword>
<keyword evidence="8" id="KW-1185">Reference proteome</keyword>
<feature type="repeat" description="ANK" evidence="4">
    <location>
        <begin position="1026"/>
        <end position="1058"/>
    </location>
</feature>
<sequence>MKFFRRNKPINDAGSASVSKPRTLKSGLRSYLSKKDQKPQPNVGSIPSATKDSPAQGTPHKSNSQSATIPSHHLPSVHEEENIKSLWDCAYDAVKKENPELVTKYEKLLSTELLEKDSEPDEDPLKQAKKTLDETDNIIDSKLLNRRAQLKAIITCGQQRMDARKTGLQDTIAHGVEFVLWGKDLIGEAVKASPEASVAWAGVCIILPLLTNASTADKANRDGFAYVTTRMNYYVALEPLLLQVSHDSASVTVNQNLVLEIKKHIIELYQHILDFQFRSVLRFYRSHYKNFGRDSIQHENWSDMKTAIIGLDKNVCKDLGQMNALASTQELENLSMKAHESLLSMQQLLSIAEEQLVVTKENRDILLKQLQTQENFAKKKSTQEEEKCHQVFRLTKDNKDESYEWYKNRVEDRVEGTCQWFLNHEHFKAWLKQDSGPLLVTADPGCGKSVLAKYLIDDGLPKLSSATTICYFFFKDQDQDTVKQALCALLHQLFSHKPSLIRHAMPEFRDNGPSLAGITELLWKILEKAGADPEAGPVIFVLDALDECEGKQFDVLVSMLNRHIQKDKKEIGKMKFLLTCRPYDSLTSQFHGPVNIFRIPGEEDSESIGKEVSSVIIHRVNQLGEEKKLEPHIKAHLQEELLKITHRTYLWVYLVFDHLESITFKKTNKGVDVAIKALPKSVNQAYEKILSKSENYLMVRKALCIVLAAHRPLTLAEMNIALNIDTVSRPIEYPDLETDETFKRTLRNWCGLFISIHHNKVYFLHQTAREFLLSELSSLAKIQTEGSSWQGSISTQESHSVLATSCIRYLELFNHETVVSLDEDESTSLHMDRDIFLDYSAENWAHHFREARTSSDEKIVNSVFQICGPDSKSCLIWSKIYWSSRYYDYTECHTTIIIASYFGLNEIVKLLLERGADIESKDSKYGQTPLLWAAENGHDTVVKLLLEKGADIESKDSDYGQTPLSWATKDGRDAVVKLLLEKGADIESKDSEYGRTPLLWAAKNGHDTVVKLLLEKGADIESKDRNGQTPLLLAAINGHDAVVKLLLEKDADIESKDSRYGRTPLSWAAGNGHDAVVKLLLEKGADIESKDRNGQTPLLLAAINGHDAVVKLLLEKDADIESKDSRYGRTPLLWAAKNGHDTVVKLLLEKGADIESKDRNGQTPLLLAAINGHDAVVKLLLEKDADIESKDSRYGRTPLSWAAGNGHDTVVKLLEQVQVLLL</sequence>
<dbReference type="RefSeq" id="XP_001554403.1">
    <property type="nucleotide sequence ID" value="XM_001554353.2"/>
</dbReference>
<dbReference type="EC" id="2.3.1.225" evidence="1"/>
<keyword evidence="3 4" id="KW-0040">ANK repeat</keyword>
<dbReference type="PANTHER" id="PTHR24161">
    <property type="entry name" value="ANK_REP_REGION DOMAIN-CONTAINING PROTEIN-RELATED"/>
    <property type="match status" value="1"/>
</dbReference>
<dbReference type="Gene3D" id="3.40.50.300">
    <property type="entry name" value="P-loop containing nucleotide triphosphate hydrolases"/>
    <property type="match status" value="1"/>
</dbReference>
<dbReference type="Proteomes" id="UP000001798">
    <property type="component" value="Chromosome 4"/>
</dbReference>
<reference evidence="7 8" key="1">
    <citation type="journal article" date="2011" name="PLoS Genet.">
        <title>Genomic analysis of the necrotrophic fungal pathogens Sclerotinia sclerotiorum and Botrytis cinerea.</title>
        <authorList>
            <person name="Amselem J."/>
            <person name="Cuomo C.A."/>
            <person name="van Kan J.A."/>
            <person name="Viaud M."/>
            <person name="Benito E.P."/>
            <person name="Couloux A."/>
            <person name="Coutinho P.M."/>
            <person name="de Vries R.P."/>
            <person name="Dyer P.S."/>
            <person name="Fillinger S."/>
            <person name="Fournier E."/>
            <person name="Gout L."/>
            <person name="Hahn M."/>
            <person name="Kohn L."/>
            <person name="Lapalu N."/>
            <person name="Plummer K.M."/>
            <person name="Pradier J.M."/>
            <person name="Quevillon E."/>
            <person name="Sharon A."/>
            <person name="Simon A."/>
            <person name="ten Have A."/>
            <person name="Tudzynski B."/>
            <person name="Tudzynski P."/>
            <person name="Wincker P."/>
            <person name="Andrew M."/>
            <person name="Anthouard V."/>
            <person name="Beever R.E."/>
            <person name="Beffa R."/>
            <person name="Benoit I."/>
            <person name="Bouzid O."/>
            <person name="Brault B."/>
            <person name="Chen Z."/>
            <person name="Choquer M."/>
            <person name="Collemare J."/>
            <person name="Cotton P."/>
            <person name="Danchin E.G."/>
            <person name="Da Silva C."/>
            <person name="Gautier A."/>
            <person name="Giraud C."/>
            <person name="Giraud T."/>
            <person name="Gonzalez C."/>
            <person name="Grossetete S."/>
            <person name="Guldener U."/>
            <person name="Henrissat B."/>
            <person name="Howlett B.J."/>
            <person name="Kodira C."/>
            <person name="Kretschmer M."/>
            <person name="Lappartient A."/>
            <person name="Leroch M."/>
            <person name="Levis C."/>
            <person name="Mauceli E."/>
            <person name="Neuveglise C."/>
            <person name="Oeser B."/>
            <person name="Pearson M."/>
            <person name="Poulain J."/>
            <person name="Poussereau N."/>
            <person name="Quesneville H."/>
            <person name="Rascle C."/>
            <person name="Schumacher J."/>
            <person name="Segurens B."/>
            <person name="Sexton A."/>
            <person name="Silva E."/>
            <person name="Sirven C."/>
            <person name="Soanes D.M."/>
            <person name="Talbot N.J."/>
            <person name="Templeton M."/>
            <person name="Yandava C."/>
            <person name="Yarden O."/>
            <person name="Zeng Q."/>
            <person name="Rollins J.A."/>
            <person name="Lebrun M.H."/>
            <person name="Dickman M."/>
        </authorList>
    </citation>
    <scope>NUCLEOTIDE SEQUENCE [LARGE SCALE GENOMIC DNA]</scope>
    <source>
        <strain evidence="7 8">B05.10</strain>
    </source>
</reference>
<dbReference type="Gene3D" id="1.25.40.20">
    <property type="entry name" value="Ankyrin repeat-containing domain"/>
    <property type="match status" value="5"/>
</dbReference>
<gene>
    <name evidence="7" type="ORF">BCIN_04g00950</name>
</gene>
<organism evidence="7 8">
    <name type="scientific">Botryotinia fuckeliana (strain B05.10)</name>
    <name type="common">Noble rot fungus</name>
    <name type="synonym">Botrytis cinerea</name>
    <dbReference type="NCBI Taxonomy" id="332648"/>
    <lineage>
        <taxon>Eukaryota</taxon>
        <taxon>Fungi</taxon>
        <taxon>Dikarya</taxon>
        <taxon>Ascomycota</taxon>
        <taxon>Pezizomycotina</taxon>
        <taxon>Leotiomycetes</taxon>
        <taxon>Helotiales</taxon>
        <taxon>Sclerotiniaceae</taxon>
        <taxon>Botrytis</taxon>
    </lineage>
</organism>
<dbReference type="InterPro" id="IPR054471">
    <property type="entry name" value="GPIID_WHD"/>
</dbReference>
<feature type="repeat" description="ANK" evidence="4">
    <location>
        <begin position="925"/>
        <end position="957"/>
    </location>
</feature>
<dbReference type="Pfam" id="PF13606">
    <property type="entry name" value="Ank_3"/>
    <property type="match status" value="1"/>
</dbReference>
<feature type="repeat" description="ANK" evidence="4">
    <location>
        <begin position="959"/>
        <end position="991"/>
    </location>
</feature>
<feature type="repeat" description="ANK" evidence="4">
    <location>
        <begin position="891"/>
        <end position="923"/>
    </location>
</feature>
<name>A0A384JEJ0_BOTFB</name>
<evidence type="ECO:0000256" key="1">
    <source>
        <dbReference type="ARBA" id="ARBA00012210"/>
    </source>
</evidence>
<feature type="domain" description="NACHT" evidence="6">
    <location>
        <begin position="436"/>
        <end position="582"/>
    </location>
</feature>
<dbReference type="InterPro" id="IPR036770">
    <property type="entry name" value="Ankyrin_rpt-contain_sf"/>
</dbReference>
<dbReference type="Pfam" id="PF22939">
    <property type="entry name" value="WHD_GPIID"/>
    <property type="match status" value="1"/>
</dbReference>
<feature type="repeat" description="ANK" evidence="4">
    <location>
        <begin position="1060"/>
        <end position="1092"/>
    </location>
</feature>
<protein>
    <recommendedName>
        <fullName evidence="1">protein S-acyltransferase</fullName>
        <ecNumber evidence="1">2.3.1.225</ecNumber>
    </recommendedName>
</protein>
<evidence type="ECO:0000256" key="4">
    <source>
        <dbReference type="PROSITE-ProRule" id="PRU00023"/>
    </source>
</evidence>
<reference evidence="7 8" key="3">
    <citation type="journal article" date="2017" name="Mol. Plant Pathol.">
        <title>A gapless genome sequence of the fungus Botrytis cinerea.</title>
        <authorList>
            <person name="Van Kan J.A."/>
            <person name="Stassen J.H."/>
            <person name="Mosbach A."/>
            <person name="Van Der Lee T.A."/>
            <person name="Faino L."/>
            <person name="Farmer A.D."/>
            <person name="Papasotiriou D.G."/>
            <person name="Zhou S."/>
            <person name="Seidl M.F."/>
            <person name="Cottam E."/>
            <person name="Edel D."/>
            <person name="Hahn M."/>
            <person name="Schwartz D.C."/>
            <person name="Dietrich R.A."/>
            <person name="Widdison S."/>
            <person name="Scalliet G."/>
        </authorList>
    </citation>
    <scope>NUCLEOTIDE SEQUENCE [LARGE SCALE GENOMIC DNA]</scope>
    <source>
        <strain evidence="7 8">B05.10</strain>
    </source>
</reference>
<dbReference type="PROSITE" id="PS50837">
    <property type="entry name" value="NACHT"/>
    <property type="match status" value="1"/>
</dbReference>
<dbReference type="InterPro" id="IPR056884">
    <property type="entry name" value="NPHP3-like_N"/>
</dbReference>
<feature type="region of interest" description="Disordered" evidence="5">
    <location>
        <begin position="1"/>
        <end position="77"/>
    </location>
</feature>
<dbReference type="InterPro" id="IPR007111">
    <property type="entry name" value="NACHT_NTPase"/>
</dbReference>
<dbReference type="VEuPathDB" id="FungiDB:Bcin04g00950"/>
<dbReference type="AlphaFoldDB" id="A0A384JEJ0"/>
<evidence type="ECO:0000256" key="3">
    <source>
        <dbReference type="ARBA" id="ARBA00023043"/>
    </source>
</evidence>
<feature type="compositionally biased region" description="Polar residues" evidence="5">
    <location>
        <begin position="39"/>
        <end position="69"/>
    </location>
</feature>
<dbReference type="KEGG" id="bfu:BCIN_04g00950"/>
<dbReference type="InterPro" id="IPR002110">
    <property type="entry name" value="Ankyrin_rpt"/>
</dbReference>
<dbReference type="OMA" id="AKDTYGW"/>
<dbReference type="SMART" id="SM00248">
    <property type="entry name" value="ANK"/>
    <property type="match status" value="10"/>
</dbReference>
<dbReference type="InterPro" id="IPR027417">
    <property type="entry name" value="P-loop_NTPase"/>
</dbReference>
<dbReference type="PANTHER" id="PTHR24161:SF85">
    <property type="entry name" value="PALMITOYLTRANSFERASE HIP14"/>
    <property type="match status" value="1"/>
</dbReference>
<dbReference type="SUPFAM" id="SSF52540">
    <property type="entry name" value="P-loop containing nucleoside triphosphate hydrolases"/>
    <property type="match status" value="1"/>
</dbReference>
<dbReference type="PRINTS" id="PR01415">
    <property type="entry name" value="ANKYRIN"/>
</dbReference>
<feature type="repeat" description="ANK" evidence="4">
    <location>
        <begin position="993"/>
        <end position="1025"/>
    </location>
</feature>
<proteinExistence type="predicted"/>
<evidence type="ECO:0000256" key="2">
    <source>
        <dbReference type="ARBA" id="ARBA00022737"/>
    </source>
</evidence>
<dbReference type="PROSITE" id="PS50297">
    <property type="entry name" value="ANK_REP_REGION"/>
    <property type="match status" value="9"/>
</dbReference>